<sequence length="102" mass="11962">MARTEFIRVRVTPEEKKIIMRKALSSYRQLSDYMRDCALEKEIVAVPGLEEAAKELRRIGNNLNQLTVLAHQNKAQFYNLEEVKKEVGQIWQFVNSSLPKRR</sequence>
<name>A0A857DKI5_9FIRM</name>
<dbReference type="RefSeq" id="WP_158208521.1">
    <property type="nucleotide sequence ID" value="NZ_CP046996.1"/>
</dbReference>
<reference evidence="1 2" key="1">
    <citation type="submission" date="2019-12" db="EMBL/GenBank/DDBJ databases">
        <title>Sequence classification of anaerobic respiratory reductive dehalogenases: First we see many, then we see few.</title>
        <authorList>
            <person name="Molenda O."/>
            <person name="Puentes Jacome L.A."/>
            <person name="Cao X."/>
            <person name="Nesbo C.L."/>
            <person name="Tang S."/>
            <person name="Morson N."/>
            <person name="Patron J."/>
            <person name="Lomheim L."/>
            <person name="Wishart D.S."/>
            <person name="Edwards E.A."/>
        </authorList>
    </citation>
    <scope>NUCLEOTIDE SEQUENCE [LARGE SCALE GENOMIC DNA]</scope>
    <source>
        <strain evidence="1 2">12DCA</strain>
    </source>
</reference>
<dbReference type="EMBL" id="CP046996">
    <property type="protein sequence ID" value="QHA01457.1"/>
    <property type="molecule type" value="Genomic_DNA"/>
</dbReference>
<accession>A0A857DKI5</accession>
<protein>
    <submittedName>
        <fullName evidence="1">Plasmid mobilization relaxosome protein MobC</fullName>
    </submittedName>
</protein>
<evidence type="ECO:0000313" key="2">
    <source>
        <dbReference type="Proteomes" id="UP000430508"/>
    </source>
</evidence>
<gene>
    <name evidence="1" type="primary">mobC</name>
    <name evidence="1" type="ORF">GQ588_12805</name>
</gene>
<proteinExistence type="predicted"/>
<dbReference type="Proteomes" id="UP000430508">
    <property type="component" value="Chromosome"/>
</dbReference>
<evidence type="ECO:0000313" key="1">
    <source>
        <dbReference type="EMBL" id="QHA01457.1"/>
    </source>
</evidence>
<organism evidence="1 2">
    <name type="scientific">Dehalobacter restrictus</name>
    <dbReference type="NCBI Taxonomy" id="55583"/>
    <lineage>
        <taxon>Bacteria</taxon>
        <taxon>Bacillati</taxon>
        <taxon>Bacillota</taxon>
        <taxon>Clostridia</taxon>
        <taxon>Eubacteriales</taxon>
        <taxon>Desulfitobacteriaceae</taxon>
        <taxon>Dehalobacter</taxon>
    </lineage>
</organism>
<dbReference type="AlphaFoldDB" id="A0A857DKI5"/>
<dbReference type="Pfam" id="PF21983">
    <property type="entry name" value="NikA-like"/>
    <property type="match status" value="1"/>
</dbReference>
<dbReference type="InterPro" id="IPR053842">
    <property type="entry name" value="NikA-like"/>
</dbReference>